<evidence type="ECO:0000259" key="5">
    <source>
        <dbReference type="Pfam" id="PF00460"/>
    </source>
</evidence>
<comment type="function">
    <text evidence="4">A flexible structure which links the flagellar filament to the drive apparatus in the basal body.</text>
</comment>
<comment type="caution">
    <text evidence="8">The sequence shown here is derived from an EMBL/GenBank/DDBJ whole genome shotgun (WGS) entry which is preliminary data.</text>
</comment>
<dbReference type="PANTHER" id="PTHR30435:SF1">
    <property type="entry name" value="FLAGELLAR HOOK PROTEIN FLGE"/>
    <property type="match status" value="1"/>
</dbReference>
<keyword evidence="8" id="KW-0966">Cell projection</keyword>
<evidence type="ECO:0000256" key="1">
    <source>
        <dbReference type="ARBA" id="ARBA00004117"/>
    </source>
</evidence>
<evidence type="ECO:0000256" key="2">
    <source>
        <dbReference type="ARBA" id="ARBA00009677"/>
    </source>
</evidence>
<dbReference type="SUPFAM" id="SSF117143">
    <property type="entry name" value="Flagellar hook protein flgE"/>
    <property type="match status" value="1"/>
</dbReference>
<comment type="similarity">
    <text evidence="2 4">Belongs to the flagella basal body rod proteins family.</text>
</comment>
<feature type="domain" description="Flagellar basal body rod protein N-terminal" evidence="5">
    <location>
        <begin position="5"/>
        <end position="35"/>
    </location>
</feature>
<feature type="domain" description="Flagellar hook protein FlgE/F/G-like D1" evidence="7">
    <location>
        <begin position="95"/>
        <end position="160"/>
    </location>
</feature>
<dbReference type="PANTHER" id="PTHR30435">
    <property type="entry name" value="FLAGELLAR PROTEIN"/>
    <property type="match status" value="1"/>
</dbReference>
<evidence type="ECO:0000256" key="3">
    <source>
        <dbReference type="ARBA" id="ARBA00023143"/>
    </source>
</evidence>
<dbReference type="Proteomes" id="UP001500784">
    <property type="component" value="Unassembled WGS sequence"/>
</dbReference>
<accession>A0ABP5AQX9</accession>
<dbReference type="Pfam" id="PF22692">
    <property type="entry name" value="LlgE_F_G_D1"/>
    <property type="match status" value="1"/>
</dbReference>
<name>A0ABP5AQX9_9MICC</name>
<keyword evidence="3 4" id="KW-0975">Bacterial flagellum</keyword>
<dbReference type="Pfam" id="PF00460">
    <property type="entry name" value="Flg_bb_rod"/>
    <property type="match status" value="1"/>
</dbReference>
<dbReference type="InterPro" id="IPR053967">
    <property type="entry name" value="LlgE_F_G-like_D1"/>
</dbReference>
<keyword evidence="8" id="KW-0282">Flagellum</keyword>
<dbReference type="InterPro" id="IPR020013">
    <property type="entry name" value="Flagellar_FlgE/F/G"/>
</dbReference>
<proteinExistence type="inferred from homology"/>
<gene>
    <name evidence="8" type="primary">flgE</name>
    <name evidence="8" type="ORF">GCM10009688_26560</name>
</gene>
<protein>
    <recommendedName>
        <fullName evidence="4">Flagellar hook protein FlgE</fullName>
    </recommendedName>
</protein>
<dbReference type="InterPro" id="IPR010930">
    <property type="entry name" value="Flg_bb/hook_C_dom"/>
</dbReference>
<reference evidence="9" key="1">
    <citation type="journal article" date="2019" name="Int. J. Syst. Evol. Microbiol.">
        <title>The Global Catalogue of Microorganisms (GCM) 10K type strain sequencing project: providing services to taxonomists for standard genome sequencing and annotation.</title>
        <authorList>
            <consortium name="The Broad Institute Genomics Platform"/>
            <consortium name="The Broad Institute Genome Sequencing Center for Infectious Disease"/>
            <person name="Wu L."/>
            <person name="Ma J."/>
        </authorList>
    </citation>
    <scope>NUCLEOTIDE SEQUENCE [LARGE SCALE GENOMIC DNA]</scope>
    <source>
        <strain evidence="9">JCM 13316</strain>
    </source>
</reference>
<feature type="domain" description="Flagellar basal-body/hook protein C-terminal" evidence="6">
    <location>
        <begin position="341"/>
        <end position="385"/>
    </location>
</feature>
<evidence type="ECO:0000256" key="4">
    <source>
        <dbReference type="RuleBase" id="RU362116"/>
    </source>
</evidence>
<dbReference type="RefSeq" id="WP_152228853.1">
    <property type="nucleotide sequence ID" value="NZ_BAAALV010000005.1"/>
</dbReference>
<evidence type="ECO:0000313" key="9">
    <source>
        <dbReference type="Proteomes" id="UP001500784"/>
    </source>
</evidence>
<dbReference type="NCBIfam" id="TIGR03506">
    <property type="entry name" value="FlgEFG_subfam"/>
    <property type="match status" value="1"/>
</dbReference>
<keyword evidence="9" id="KW-1185">Reference proteome</keyword>
<evidence type="ECO:0000313" key="8">
    <source>
        <dbReference type="EMBL" id="GAA1920180.1"/>
    </source>
</evidence>
<comment type="subcellular location">
    <subcellularLocation>
        <location evidence="1 4">Bacterial flagellum basal body</location>
    </subcellularLocation>
</comment>
<dbReference type="InterPro" id="IPR037925">
    <property type="entry name" value="FlgE/F/G-like"/>
</dbReference>
<dbReference type="InterPro" id="IPR001444">
    <property type="entry name" value="Flag_bb_rod_N"/>
</dbReference>
<evidence type="ECO:0000259" key="7">
    <source>
        <dbReference type="Pfam" id="PF22692"/>
    </source>
</evidence>
<dbReference type="Pfam" id="PF06429">
    <property type="entry name" value="Flg_bbr_C"/>
    <property type="match status" value="1"/>
</dbReference>
<dbReference type="EMBL" id="BAAALV010000005">
    <property type="protein sequence ID" value="GAA1920180.1"/>
    <property type="molecule type" value="Genomic_DNA"/>
</dbReference>
<keyword evidence="8" id="KW-0969">Cilium</keyword>
<sequence length="387" mass="39014">MLRSLYSGISGLRSHQTMLDVTGNNIANVNTTGYKATAVQFQDTLSQLTQGATAPGANNGGGNPAQVGLGVLVSGITTNFTQGSAQSTGRATDMMISGDGYFVTKQGTQTTYTRAGAFDLDADGRLVTTDGKIVQGWTGVDGVINTGGAVGNVQLPDGAIAPAVATSQATVGGNLPSETAVGGTFVRDMDVYDANGVATVVPLTFTRTAGGWTASAGGPAVDLAFANGIQDTANPQTLNVNGVQVDLTGLTSYAGVSTASVTGQNGRAAGTLESFSIAKDGTIIGSFTNGAKQSLARIAVATFTNPAGLEKAGNSGYTATVNSGNPVLGGPGDPGMGNAIAGSLEMSNVDLSQEFTNLIVAQRGFQANARIITTSDEVLQELTNLKR</sequence>
<organism evidence="8 9">
    <name type="scientific">Arthrobacter gandavensis</name>
    <dbReference type="NCBI Taxonomy" id="169960"/>
    <lineage>
        <taxon>Bacteria</taxon>
        <taxon>Bacillati</taxon>
        <taxon>Actinomycetota</taxon>
        <taxon>Actinomycetes</taxon>
        <taxon>Micrococcales</taxon>
        <taxon>Micrococcaceae</taxon>
        <taxon>Arthrobacter</taxon>
    </lineage>
</organism>
<evidence type="ECO:0000259" key="6">
    <source>
        <dbReference type="Pfam" id="PF06429"/>
    </source>
</evidence>